<organism evidence="2">
    <name type="scientific">Selaginella moellendorffii</name>
    <name type="common">Spikemoss</name>
    <dbReference type="NCBI Taxonomy" id="88036"/>
    <lineage>
        <taxon>Eukaryota</taxon>
        <taxon>Viridiplantae</taxon>
        <taxon>Streptophyta</taxon>
        <taxon>Embryophyta</taxon>
        <taxon>Tracheophyta</taxon>
        <taxon>Lycopodiopsida</taxon>
        <taxon>Selaginellales</taxon>
        <taxon>Selaginellaceae</taxon>
        <taxon>Selaginella</taxon>
    </lineage>
</organism>
<gene>
    <name evidence="1" type="ORF">SELMODRAFT_138647</name>
</gene>
<dbReference type="InParanoid" id="D8TFV5"/>
<proteinExistence type="predicted"/>
<evidence type="ECO:0000313" key="2">
    <source>
        <dbReference type="Proteomes" id="UP000001514"/>
    </source>
</evidence>
<reference evidence="1 2" key="1">
    <citation type="journal article" date="2011" name="Science">
        <title>The Selaginella genome identifies genetic changes associated with the evolution of vascular plants.</title>
        <authorList>
            <person name="Banks J.A."/>
            <person name="Nishiyama T."/>
            <person name="Hasebe M."/>
            <person name="Bowman J.L."/>
            <person name="Gribskov M."/>
            <person name="dePamphilis C."/>
            <person name="Albert V.A."/>
            <person name="Aono N."/>
            <person name="Aoyama T."/>
            <person name="Ambrose B.A."/>
            <person name="Ashton N.W."/>
            <person name="Axtell M.J."/>
            <person name="Barker E."/>
            <person name="Barker M.S."/>
            <person name="Bennetzen J.L."/>
            <person name="Bonawitz N.D."/>
            <person name="Chapple C."/>
            <person name="Cheng C."/>
            <person name="Correa L.G."/>
            <person name="Dacre M."/>
            <person name="DeBarry J."/>
            <person name="Dreyer I."/>
            <person name="Elias M."/>
            <person name="Engstrom E.M."/>
            <person name="Estelle M."/>
            <person name="Feng L."/>
            <person name="Finet C."/>
            <person name="Floyd S.K."/>
            <person name="Frommer W.B."/>
            <person name="Fujita T."/>
            <person name="Gramzow L."/>
            <person name="Gutensohn M."/>
            <person name="Harholt J."/>
            <person name="Hattori M."/>
            <person name="Heyl A."/>
            <person name="Hirai T."/>
            <person name="Hiwatashi Y."/>
            <person name="Ishikawa M."/>
            <person name="Iwata M."/>
            <person name="Karol K.G."/>
            <person name="Koehler B."/>
            <person name="Kolukisaoglu U."/>
            <person name="Kubo M."/>
            <person name="Kurata T."/>
            <person name="Lalonde S."/>
            <person name="Li K."/>
            <person name="Li Y."/>
            <person name="Litt A."/>
            <person name="Lyons E."/>
            <person name="Manning G."/>
            <person name="Maruyama T."/>
            <person name="Michael T.P."/>
            <person name="Mikami K."/>
            <person name="Miyazaki S."/>
            <person name="Morinaga S."/>
            <person name="Murata T."/>
            <person name="Mueller-Roeber B."/>
            <person name="Nelson D.R."/>
            <person name="Obara M."/>
            <person name="Oguri Y."/>
            <person name="Olmstead R.G."/>
            <person name="Onodera N."/>
            <person name="Petersen B.L."/>
            <person name="Pils B."/>
            <person name="Prigge M."/>
            <person name="Rensing S.A."/>
            <person name="Riano-Pachon D.M."/>
            <person name="Roberts A.W."/>
            <person name="Sato Y."/>
            <person name="Scheller H.V."/>
            <person name="Schulz B."/>
            <person name="Schulz C."/>
            <person name="Shakirov E.V."/>
            <person name="Shibagaki N."/>
            <person name="Shinohara N."/>
            <person name="Shippen D.E."/>
            <person name="Soerensen I."/>
            <person name="Sotooka R."/>
            <person name="Sugimoto N."/>
            <person name="Sugita M."/>
            <person name="Sumikawa N."/>
            <person name="Tanurdzic M."/>
            <person name="Theissen G."/>
            <person name="Ulvskov P."/>
            <person name="Wakazuki S."/>
            <person name="Weng J.K."/>
            <person name="Willats W.W."/>
            <person name="Wipf D."/>
            <person name="Wolf P.G."/>
            <person name="Yang L."/>
            <person name="Zimmer A.D."/>
            <person name="Zhu Q."/>
            <person name="Mitros T."/>
            <person name="Hellsten U."/>
            <person name="Loque D."/>
            <person name="Otillar R."/>
            <person name="Salamov A."/>
            <person name="Schmutz J."/>
            <person name="Shapiro H."/>
            <person name="Lindquist E."/>
            <person name="Lucas S."/>
            <person name="Rokhsar D."/>
            <person name="Grigoriev I.V."/>
        </authorList>
    </citation>
    <scope>NUCLEOTIDE SEQUENCE [LARGE SCALE GENOMIC DNA]</scope>
</reference>
<evidence type="ECO:0008006" key="3">
    <source>
        <dbReference type="Google" id="ProtNLM"/>
    </source>
</evidence>
<dbReference type="KEGG" id="smo:SELMODRAFT_138647"/>
<protein>
    <recommendedName>
        <fullName evidence="3">Reverse transcriptase Ty1/copia-type domain-containing protein</fullName>
    </recommendedName>
</protein>
<dbReference type="AlphaFoldDB" id="D8TFV5"/>
<accession>D8TFV5</accession>
<dbReference type="Proteomes" id="UP000001514">
    <property type="component" value="Unassembled WGS sequence"/>
</dbReference>
<dbReference type="HOGENOM" id="CLU_3056706_0_0_1"/>
<feature type="non-terminal residue" evidence="1">
    <location>
        <position position="1"/>
    </location>
</feature>
<name>D8TFV5_SELML</name>
<dbReference type="EMBL" id="GL377859">
    <property type="protein sequence ID" value="EFJ04459.1"/>
    <property type="molecule type" value="Genomic_DNA"/>
</dbReference>
<dbReference type="Gramene" id="EFJ04459">
    <property type="protein sequence ID" value="EFJ04459"/>
    <property type="gene ID" value="SELMODRAFT_138647"/>
</dbReference>
<sequence length="54" mass="6250">SSRQWYHCINKFLRGEGFIRLNSDGNLYQKERNIGFVIIAVYVDDCLLVGNLNS</sequence>
<evidence type="ECO:0000313" key="1">
    <source>
        <dbReference type="EMBL" id="EFJ04459.1"/>
    </source>
</evidence>
<keyword evidence="2" id="KW-1185">Reference proteome</keyword>